<keyword evidence="1" id="KW-0472">Membrane</keyword>
<accession>A0A2I1GMR0</accession>
<organism evidence="3 4">
    <name type="scientific">Rhizophagus irregularis</name>
    <dbReference type="NCBI Taxonomy" id="588596"/>
    <lineage>
        <taxon>Eukaryota</taxon>
        <taxon>Fungi</taxon>
        <taxon>Fungi incertae sedis</taxon>
        <taxon>Mucoromycota</taxon>
        <taxon>Glomeromycotina</taxon>
        <taxon>Glomeromycetes</taxon>
        <taxon>Glomerales</taxon>
        <taxon>Glomeraceae</taxon>
        <taxon>Rhizophagus</taxon>
    </lineage>
</organism>
<proteinExistence type="predicted"/>
<dbReference type="VEuPathDB" id="FungiDB:FUN_002185"/>
<evidence type="ECO:0000313" key="4">
    <source>
        <dbReference type="Proteomes" id="UP000234323"/>
    </source>
</evidence>
<name>A0A2I1GMR0_9GLOM</name>
<feature type="chain" id="PRO_5014170970" evidence="2">
    <location>
        <begin position="19"/>
        <end position="233"/>
    </location>
</feature>
<dbReference type="VEuPathDB" id="FungiDB:RhiirFUN_002244"/>
<dbReference type="Proteomes" id="UP000234323">
    <property type="component" value="Unassembled WGS sequence"/>
</dbReference>
<evidence type="ECO:0000256" key="2">
    <source>
        <dbReference type="SAM" id="SignalP"/>
    </source>
</evidence>
<feature type="transmembrane region" description="Helical" evidence="1">
    <location>
        <begin position="42"/>
        <end position="65"/>
    </location>
</feature>
<gene>
    <name evidence="3" type="ORF">RhiirA4_463329</name>
</gene>
<sequence length="233" mass="26573">MSLRIQLILILTFFTTHGLTYTLEKREIIHQEELPGQSLQSLFGPILVICLLTFDMFVLFSCALASKLTKDWIDVDYVFYNLNENIQDTTQNIQDTTQNIQSARSSTSTNYVLDREDEQSTVAIQLPITNTTKSINRINQPSDEFNSIITIHNQNELPHTRSIRKIQVPTISHTNSTGLIQNQTSNNDSTGKMLIQKLTLINKPIRESSLRANTVRMNPKMKPSQLPALYSYI</sequence>
<keyword evidence="1" id="KW-1133">Transmembrane helix</keyword>
<keyword evidence="4" id="KW-1185">Reference proteome</keyword>
<feature type="signal peptide" evidence="2">
    <location>
        <begin position="1"/>
        <end position="18"/>
    </location>
</feature>
<dbReference type="AlphaFoldDB" id="A0A2I1GMR0"/>
<dbReference type="EMBL" id="LLXI01000589">
    <property type="protein sequence ID" value="PKY47922.1"/>
    <property type="molecule type" value="Genomic_DNA"/>
</dbReference>
<evidence type="ECO:0000313" key="3">
    <source>
        <dbReference type="EMBL" id="PKY47922.1"/>
    </source>
</evidence>
<dbReference type="VEuPathDB" id="FungiDB:RhiirA1_451314"/>
<protein>
    <submittedName>
        <fullName evidence="3">Uncharacterized protein</fullName>
    </submittedName>
</protein>
<keyword evidence="2" id="KW-0732">Signal</keyword>
<comment type="caution">
    <text evidence="3">The sequence shown here is derived from an EMBL/GenBank/DDBJ whole genome shotgun (WGS) entry which is preliminary data.</text>
</comment>
<keyword evidence="1" id="KW-0812">Transmembrane</keyword>
<dbReference type="OrthoDB" id="2326157at2759"/>
<reference evidence="3 4" key="1">
    <citation type="submission" date="2015-10" db="EMBL/GenBank/DDBJ databases">
        <title>Genome analyses suggest a sexual origin of heterokaryosis in a supposedly ancient asexual fungus.</title>
        <authorList>
            <person name="Ropars J."/>
            <person name="Sedzielewska K."/>
            <person name="Noel J."/>
            <person name="Charron P."/>
            <person name="Farinelli L."/>
            <person name="Marton T."/>
            <person name="Kruger M."/>
            <person name="Pelin A."/>
            <person name="Brachmann A."/>
            <person name="Corradi N."/>
        </authorList>
    </citation>
    <scope>NUCLEOTIDE SEQUENCE [LARGE SCALE GENOMIC DNA]</scope>
    <source>
        <strain evidence="3 4">A4</strain>
    </source>
</reference>
<evidence type="ECO:0000256" key="1">
    <source>
        <dbReference type="SAM" id="Phobius"/>
    </source>
</evidence>